<keyword evidence="9" id="KW-1185">Reference proteome</keyword>
<gene>
    <name evidence="8" type="ORF">Lisr_1700</name>
</gene>
<keyword evidence="3" id="KW-1277">Toxin-antitoxin system</keyword>
<sequence>MQVYKITLLEKSHIKSDFSCGIEELDNYLKHTASQDIKRRIAAVYVLTEEQSDVVLGFYTLSSTIIPLDELPGSISRKLPGYPLIPATLIGRLALDKKYQFKGLGQILLVNALKKCFIKSKEIASMAVVVEAKNDKAKSFYEKLGFIPYVDKKDKLFITMKTISKIAFDG</sequence>
<evidence type="ECO:0000256" key="5">
    <source>
        <dbReference type="ARBA" id="ARBA00023315"/>
    </source>
</evidence>
<keyword evidence="4 8" id="KW-0808">Transferase</keyword>
<dbReference type="Pfam" id="PF08445">
    <property type="entry name" value="FR47"/>
    <property type="match status" value="1"/>
</dbReference>
<dbReference type="EMBL" id="LNYH01000098">
    <property type="protein sequence ID" value="KTD20606.1"/>
    <property type="molecule type" value="Genomic_DNA"/>
</dbReference>
<keyword evidence="2" id="KW-0678">Repressor</keyword>
<dbReference type="Gene3D" id="3.40.630.30">
    <property type="match status" value="1"/>
</dbReference>
<evidence type="ECO:0000259" key="7">
    <source>
        <dbReference type="PROSITE" id="PS51186"/>
    </source>
</evidence>
<dbReference type="PANTHER" id="PTHR36449">
    <property type="entry name" value="ACETYLTRANSFERASE-RELATED"/>
    <property type="match status" value="1"/>
</dbReference>
<name>A0A0W0VKJ2_9GAMM</name>
<feature type="domain" description="N-acetyltransferase" evidence="7">
    <location>
        <begin position="6"/>
        <end position="164"/>
    </location>
</feature>
<evidence type="ECO:0000256" key="4">
    <source>
        <dbReference type="ARBA" id="ARBA00022679"/>
    </source>
</evidence>
<dbReference type="OrthoDB" id="9799147at2"/>
<dbReference type="Proteomes" id="UP000054761">
    <property type="component" value="Unassembled WGS sequence"/>
</dbReference>
<dbReference type="SUPFAM" id="SSF55729">
    <property type="entry name" value="Acyl-CoA N-acyltransferases (Nat)"/>
    <property type="match status" value="1"/>
</dbReference>
<evidence type="ECO:0000256" key="1">
    <source>
        <dbReference type="ARBA" id="ARBA00009342"/>
    </source>
</evidence>
<dbReference type="PANTHER" id="PTHR36449:SF1">
    <property type="entry name" value="ACETYLTRANSFERASE"/>
    <property type="match status" value="1"/>
</dbReference>
<dbReference type="PATRIC" id="fig|454.4.peg.1848"/>
<evidence type="ECO:0000256" key="2">
    <source>
        <dbReference type="ARBA" id="ARBA00022491"/>
    </source>
</evidence>
<keyword evidence="5" id="KW-0012">Acyltransferase</keyword>
<protein>
    <submittedName>
        <fullName evidence="8">N-acetyltransferase GCN5</fullName>
    </submittedName>
</protein>
<dbReference type="InterPro" id="IPR016181">
    <property type="entry name" value="Acyl_CoA_acyltransferase"/>
</dbReference>
<evidence type="ECO:0000313" key="9">
    <source>
        <dbReference type="Proteomes" id="UP000054761"/>
    </source>
</evidence>
<evidence type="ECO:0000313" key="8">
    <source>
        <dbReference type="EMBL" id="KTD20606.1"/>
    </source>
</evidence>
<organism evidence="8 9">
    <name type="scientific">Legionella israelensis</name>
    <dbReference type="NCBI Taxonomy" id="454"/>
    <lineage>
        <taxon>Bacteria</taxon>
        <taxon>Pseudomonadati</taxon>
        <taxon>Pseudomonadota</taxon>
        <taxon>Gammaproteobacteria</taxon>
        <taxon>Legionellales</taxon>
        <taxon>Legionellaceae</taxon>
        <taxon>Legionella</taxon>
    </lineage>
</organism>
<evidence type="ECO:0000256" key="3">
    <source>
        <dbReference type="ARBA" id="ARBA00022649"/>
    </source>
</evidence>
<comment type="catalytic activity">
    <reaction evidence="6">
        <text>glycyl-tRNA(Gly) + acetyl-CoA = N-acetylglycyl-tRNA(Gly) + CoA + H(+)</text>
        <dbReference type="Rhea" id="RHEA:81867"/>
        <dbReference type="Rhea" id="RHEA-COMP:9683"/>
        <dbReference type="Rhea" id="RHEA-COMP:19766"/>
        <dbReference type="ChEBI" id="CHEBI:15378"/>
        <dbReference type="ChEBI" id="CHEBI:57287"/>
        <dbReference type="ChEBI" id="CHEBI:57288"/>
        <dbReference type="ChEBI" id="CHEBI:78522"/>
        <dbReference type="ChEBI" id="CHEBI:232036"/>
    </reaction>
</comment>
<dbReference type="GO" id="GO:0016747">
    <property type="term" value="F:acyltransferase activity, transferring groups other than amino-acyl groups"/>
    <property type="evidence" value="ECO:0007669"/>
    <property type="project" value="InterPro"/>
</dbReference>
<accession>A0A0W0VKJ2</accession>
<dbReference type="STRING" id="454.Lisr_1700"/>
<comment type="similarity">
    <text evidence="1">Belongs to the acetyltransferase family. GNAT subfamily.</text>
</comment>
<comment type="caution">
    <text evidence="8">The sequence shown here is derived from an EMBL/GenBank/DDBJ whole genome shotgun (WGS) entry which is preliminary data.</text>
</comment>
<dbReference type="RefSeq" id="WP_058502041.1">
    <property type="nucleotide sequence ID" value="NZ_CAAAJA010000024.1"/>
</dbReference>
<dbReference type="PROSITE" id="PS51186">
    <property type="entry name" value="GNAT"/>
    <property type="match status" value="1"/>
</dbReference>
<reference evidence="8 9" key="1">
    <citation type="submission" date="2015-11" db="EMBL/GenBank/DDBJ databases">
        <title>Genomic analysis of 38 Legionella species identifies large and diverse effector repertoires.</title>
        <authorList>
            <person name="Burstein D."/>
            <person name="Amaro F."/>
            <person name="Zusman T."/>
            <person name="Lifshitz Z."/>
            <person name="Cohen O."/>
            <person name="Gilbert J.A."/>
            <person name="Pupko T."/>
            <person name="Shuman H.A."/>
            <person name="Segal G."/>
        </authorList>
    </citation>
    <scope>NUCLEOTIDE SEQUENCE [LARGE SCALE GENOMIC DNA]</scope>
    <source>
        <strain evidence="8 9">Bercovier 4</strain>
    </source>
</reference>
<evidence type="ECO:0000256" key="6">
    <source>
        <dbReference type="ARBA" id="ARBA00049880"/>
    </source>
</evidence>
<proteinExistence type="inferred from homology"/>
<dbReference type="InterPro" id="IPR000182">
    <property type="entry name" value="GNAT_dom"/>
</dbReference>
<dbReference type="AlphaFoldDB" id="A0A0W0VKJ2"/>
<dbReference type="InterPro" id="IPR013653">
    <property type="entry name" value="GCN5-like_dom"/>
</dbReference>